<dbReference type="STRING" id="37992.A0A4Z0Y6L6"/>
<sequence>MEPLTEPLLEKLISAYFCDAVSRGPEQEAINKTTDRGVPDSAIAVIAGQQTGTGSEYANKPNSSKRKREDSSKNRGDGEEEEEEEPESLEKKRKESLKDGALLACPFAKWIPLSYHSCYKYIMKDIRRVKQHLRRNHKSLLHCPICWQTFKDEDIFYPHIQSRSCLPQPKVESEGVTSTQQEHLERKVDRRLSKSDQWYSIFSILFPNSPRPSSAYLESNLSAELLCFQKFMATDGIKIVEQTAREQIPADLVPQTEEIVTFSQLLFQ</sequence>
<name>A0A4Z0Y6L6_9PEZI</name>
<gene>
    <name evidence="2" type="ORF">E0Z10_g9301</name>
</gene>
<dbReference type="OrthoDB" id="3521097at2759"/>
<protein>
    <recommendedName>
        <fullName evidence="4">C2H2-type domain-containing protein</fullName>
    </recommendedName>
</protein>
<evidence type="ECO:0000313" key="3">
    <source>
        <dbReference type="Proteomes" id="UP000297716"/>
    </source>
</evidence>
<dbReference type="AlphaFoldDB" id="A0A4Z0Y6L6"/>
<feature type="region of interest" description="Disordered" evidence="1">
    <location>
        <begin position="28"/>
        <end position="92"/>
    </location>
</feature>
<evidence type="ECO:0000256" key="1">
    <source>
        <dbReference type="SAM" id="MobiDB-lite"/>
    </source>
</evidence>
<feature type="compositionally biased region" description="Acidic residues" evidence="1">
    <location>
        <begin position="78"/>
        <end position="87"/>
    </location>
</feature>
<dbReference type="EMBL" id="SKBN01000286">
    <property type="protein sequence ID" value="TGJ79454.1"/>
    <property type="molecule type" value="Genomic_DNA"/>
</dbReference>
<keyword evidence="3" id="KW-1185">Reference proteome</keyword>
<dbReference type="PANTHER" id="PTHR38166">
    <property type="entry name" value="C2H2-TYPE DOMAIN-CONTAINING PROTEIN-RELATED"/>
    <property type="match status" value="1"/>
</dbReference>
<evidence type="ECO:0000313" key="2">
    <source>
        <dbReference type="EMBL" id="TGJ79454.1"/>
    </source>
</evidence>
<reference evidence="2 3" key="1">
    <citation type="submission" date="2019-03" db="EMBL/GenBank/DDBJ databases">
        <title>Draft genome sequence of Xylaria hypoxylon DSM 108379, a ubiquitous saprotrophic-parasitic fungi on hardwood.</title>
        <authorList>
            <person name="Buettner E."/>
            <person name="Leonhardt S."/>
            <person name="Gebauer A.M."/>
            <person name="Liers C."/>
            <person name="Hofrichter M."/>
            <person name="Kellner H."/>
        </authorList>
    </citation>
    <scope>NUCLEOTIDE SEQUENCE [LARGE SCALE GENOMIC DNA]</scope>
    <source>
        <strain evidence="2 3">DSM 108379</strain>
    </source>
</reference>
<dbReference type="Proteomes" id="UP000297716">
    <property type="component" value="Unassembled WGS sequence"/>
</dbReference>
<dbReference type="PANTHER" id="PTHR38166:SF1">
    <property type="entry name" value="C2H2-TYPE DOMAIN-CONTAINING PROTEIN"/>
    <property type="match status" value="1"/>
</dbReference>
<evidence type="ECO:0008006" key="4">
    <source>
        <dbReference type="Google" id="ProtNLM"/>
    </source>
</evidence>
<feature type="compositionally biased region" description="Polar residues" evidence="1">
    <location>
        <begin position="48"/>
        <end position="62"/>
    </location>
</feature>
<accession>A0A4Z0Y6L6</accession>
<feature type="compositionally biased region" description="Basic and acidic residues" evidence="1">
    <location>
        <begin position="67"/>
        <end position="77"/>
    </location>
</feature>
<comment type="caution">
    <text evidence="2">The sequence shown here is derived from an EMBL/GenBank/DDBJ whole genome shotgun (WGS) entry which is preliminary data.</text>
</comment>
<proteinExistence type="predicted"/>
<organism evidence="2 3">
    <name type="scientific">Xylaria hypoxylon</name>
    <dbReference type="NCBI Taxonomy" id="37992"/>
    <lineage>
        <taxon>Eukaryota</taxon>
        <taxon>Fungi</taxon>
        <taxon>Dikarya</taxon>
        <taxon>Ascomycota</taxon>
        <taxon>Pezizomycotina</taxon>
        <taxon>Sordariomycetes</taxon>
        <taxon>Xylariomycetidae</taxon>
        <taxon>Xylariales</taxon>
        <taxon>Xylariaceae</taxon>
        <taxon>Xylaria</taxon>
    </lineage>
</organism>